<gene>
    <name evidence="1" type="ORF">cyc_00254</name>
</gene>
<dbReference type="VEuPathDB" id="ToxoDB:cyc_00254"/>
<dbReference type="GO" id="GO:0035869">
    <property type="term" value="C:ciliary transition zone"/>
    <property type="evidence" value="ECO:0007669"/>
    <property type="project" value="TreeGrafter"/>
</dbReference>
<evidence type="ECO:0000313" key="1">
    <source>
        <dbReference type="EMBL" id="OEH80173.1"/>
    </source>
</evidence>
<proteinExistence type="predicted"/>
<dbReference type="Proteomes" id="UP000095192">
    <property type="component" value="Unassembled WGS sequence"/>
</dbReference>
<reference evidence="1 2" key="1">
    <citation type="journal article" date="2016" name="BMC Genomics">
        <title>Comparative genomics reveals Cyclospora cayetanensis possesses coccidia-like metabolism and invasion components but unique surface antigens.</title>
        <authorList>
            <person name="Liu S."/>
            <person name="Wang L."/>
            <person name="Zheng H."/>
            <person name="Xu Z."/>
            <person name="Roellig D.M."/>
            <person name="Li N."/>
            <person name="Frace M.A."/>
            <person name="Tang K."/>
            <person name="Arrowood M.J."/>
            <person name="Moss D.M."/>
            <person name="Zhang L."/>
            <person name="Feng Y."/>
            <person name="Xiao L."/>
        </authorList>
    </citation>
    <scope>NUCLEOTIDE SEQUENCE [LARGE SCALE GENOMIC DNA]</scope>
    <source>
        <strain evidence="1 2">CHN_HEN01</strain>
    </source>
</reference>
<dbReference type="EMBL" id="JROU02000177">
    <property type="protein sequence ID" value="OEH80173.1"/>
    <property type="molecule type" value="Genomic_DNA"/>
</dbReference>
<accession>A0A1D3D9T7</accession>
<dbReference type="PANTHER" id="PTHR20837">
    <property type="entry name" value="CENTROSOMAL PROTEIN-RELATED"/>
    <property type="match status" value="1"/>
</dbReference>
<dbReference type="GO" id="GO:1905515">
    <property type="term" value="P:non-motile cilium assembly"/>
    <property type="evidence" value="ECO:0007669"/>
    <property type="project" value="TreeGrafter"/>
</dbReference>
<dbReference type="GO" id="GO:1904491">
    <property type="term" value="P:protein localization to ciliary transition zone"/>
    <property type="evidence" value="ECO:0007669"/>
    <property type="project" value="TreeGrafter"/>
</dbReference>
<dbReference type="PANTHER" id="PTHR20837:SF0">
    <property type="entry name" value="COILED-COIL AND C2 DOMAIN-CONTAINING PROTEIN 2A"/>
    <property type="match status" value="1"/>
</dbReference>
<dbReference type="InterPro" id="IPR052434">
    <property type="entry name" value="Tectonic-like_complex_comp"/>
</dbReference>
<keyword evidence="2" id="KW-1185">Reference proteome</keyword>
<comment type="caution">
    <text evidence="1">The sequence shown here is derived from an EMBL/GenBank/DDBJ whole genome shotgun (WGS) entry which is preliminary data.</text>
</comment>
<protein>
    <submittedName>
        <fullName evidence="1">Uncharacterized protein</fullName>
    </submittedName>
</protein>
<sequence length="1319" mass="146741">MDSEIGKSITCATAKTKFAEQHPDTALLRSTRSKSCKATTQCLGTSSSASASEDFFAGSFSSKVSSTGLGENKDKEVSPTSSQSFLVATKYDEIHSELETFHTSHPSDIRDKKTSSSLFKFPGGYYERKLRYYLLTTTGTAAAKLLIPWPEDEAAATLGLKKDSEEQQALPSRVHQADSDCSVAQQLHMPLERPIIPYCLVVKEVRNPIAFPGSRGLWQLCDPFRICQYMSHVVLPLLLKKRIMRKEKQEQMSRRSYLWEAKDEKLPQKSSSSSHTPTTEVRAFVRRLYNVPRRQLPADLNEWHRQCCNISEPAYRPQGCVGFAVYEKAIPSTATAAKICTKAASAINVLQISRPKVVVRISLPEIGVDISSSTRSAEGENPFIDQALSFDLSGVQCYDIARLYKQRGRIYISVFDEMRLPDSIACTRHNSLHQQDYKDTLREEPSILLGSLDLAWSSLLLSATETAVPSMESAAFANAIPRTYKQRNRLRKLFERRIHIAEDGTCCLCILNGCFRLQQPRGLLSHDRGVQKTSAASGGAVSPHSRAAHACVATPCDMFISLKIEIRGLALAIGCGFPRMLFPENLDTRLVQPGQQLLESVNFQRQPFHDKSDGHDIQALITLDMQWRQKAQRCGALAVPSSIVMDSLGSLRLLCDLLFPALPPESVAVPFEPYCLEKTAAFVSLLPCVDDSQVFKGKLEHFALSGHIVGEGERHLVLRLAQSGAAQLWDPLTGEAICISSNDDPQEQQQLQSQSLSKDENLSRRKLDVLLALQGITAQHNRLQQHLAFRLHAAQQYLSVQQCNIEQKLQCFMYQEKQLNGELSTASEGKTALEDVQQLQVALAELKTNENALISEWRTIHAAESNPSPFILGGPSQKSTNGLWPVSHLSLVVGRNNAYINLQPMRCLNSRHSSMSAPVVLRAHGQALNEFAPYSASPDILDDESLIRQSIRSRLRRQHRWRCLGLPALGHTLKRAAKSVASATLWRLRPKSKVVTLASCRFALQSPSEWAPLFTDVPDAILAFSHGILQIELENHRQQAATTAHERTFEAEARAGSPCRGAPDRCDEAGAVNSAEVMGIWGTEDPLVDLVPPTSHVSPFRKETHYEEADPPTLAEAEQHLQRALQQFLIEHYAEAYLASESKLGQEDLNGENLTYVQQLLFTAEPHEAVYELLESYEEARCTNSWQHIAANPQYEADTADKAVACLTSPTRTTEHMLQDTLRRLISSRFPGRPIRGIVHHFVEVDALKLATQLIDARVFDWRTTGRQSIKGTSGRGHSFADFQGPIKAQEFAMGCLVVRLFPYPCGLYSGWLFAGTID</sequence>
<dbReference type="InParanoid" id="A0A1D3D9T7"/>
<evidence type="ECO:0000313" key="2">
    <source>
        <dbReference type="Proteomes" id="UP000095192"/>
    </source>
</evidence>
<name>A0A1D3D9T7_9EIME</name>
<organism evidence="1 2">
    <name type="scientific">Cyclospora cayetanensis</name>
    <dbReference type="NCBI Taxonomy" id="88456"/>
    <lineage>
        <taxon>Eukaryota</taxon>
        <taxon>Sar</taxon>
        <taxon>Alveolata</taxon>
        <taxon>Apicomplexa</taxon>
        <taxon>Conoidasida</taxon>
        <taxon>Coccidia</taxon>
        <taxon>Eucoccidiorida</taxon>
        <taxon>Eimeriorina</taxon>
        <taxon>Eimeriidae</taxon>
        <taxon>Cyclospora</taxon>
    </lineage>
</organism>